<dbReference type="AlphaFoldDB" id="A0A0B6XZ43"/>
<keyword evidence="3" id="KW-0012">Acyltransferase</keyword>
<proteinExistence type="inferred from homology"/>
<dbReference type="EMBL" id="HACG01001675">
    <property type="protein sequence ID" value="CEK48540.1"/>
    <property type="molecule type" value="Transcribed_RNA"/>
</dbReference>
<gene>
    <name evidence="5" type="primary">ORF4342</name>
</gene>
<evidence type="ECO:0000259" key="4">
    <source>
        <dbReference type="Pfam" id="PF16076"/>
    </source>
</evidence>
<feature type="non-terminal residue" evidence="5">
    <location>
        <position position="1"/>
    </location>
</feature>
<feature type="non-terminal residue" evidence="5">
    <location>
        <position position="83"/>
    </location>
</feature>
<sequence length="83" mass="10051">HNDVVLHYRAYRARDIPRDEAGLTTWLYNRYVEKEQMLDYYYQNGHFAPEVLNEQRILPQMTLSYLKFDVIKQILIHTFCVVS</sequence>
<accession>A0A0B6XZ43</accession>
<evidence type="ECO:0000256" key="2">
    <source>
        <dbReference type="ARBA" id="ARBA00022679"/>
    </source>
</evidence>
<dbReference type="GO" id="GO:0036149">
    <property type="term" value="P:phosphatidylinositol acyl-chain remodeling"/>
    <property type="evidence" value="ECO:0007669"/>
    <property type="project" value="TreeGrafter"/>
</dbReference>
<comment type="similarity">
    <text evidence="1">Belongs to the 1-acyl-sn-glycerol-3-phosphate acyltransferase family.</text>
</comment>
<dbReference type="InterPro" id="IPR032098">
    <property type="entry name" value="Acyltransf_C"/>
</dbReference>
<dbReference type="PANTHER" id="PTHR10983:SF2">
    <property type="entry name" value="ACYL-COA:LYSOPHOSPHATIDYLGLYCEROL ACYLTRANSFERASE 1"/>
    <property type="match status" value="1"/>
</dbReference>
<evidence type="ECO:0000313" key="5">
    <source>
        <dbReference type="EMBL" id="CEK48540.1"/>
    </source>
</evidence>
<dbReference type="GO" id="GO:0005783">
    <property type="term" value="C:endoplasmic reticulum"/>
    <property type="evidence" value="ECO:0007669"/>
    <property type="project" value="TreeGrafter"/>
</dbReference>
<dbReference type="PANTHER" id="PTHR10983">
    <property type="entry name" value="1-ACYLGLYCEROL-3-PHOSPHATE ACYLTRANSFERASE-RELATED"/>
    <property type="match status" value="1"/>
</dbReference>
<reference evidence="5" key="1">
    <citation type="submission" date="2014-12" db="EMBL/GenBank/DDBJ databases">
        <title>Insight into the proteome of Arion vulgaris.</title>
        <authorList>
            <person name="Aradska J."/>
            <person name="Bulat T."/>
            <person name="Smidak R."/>
            <person name="Sarate P."/>
            <person name="Gangsoo J."/>
            <person name="Sialana F."/>
            <person name="Bilban M."/>
            <person name="Lubec G."/>
        </authorList>
    </citation>
    <scope>NUCLEOTIDE SEQUENCE</scope>
    <source>
        <tissue evidence="5">Skin</tissue>
    </source>
</reference>
<protein>
    <recommendedName>
        <fullName evidence="4">Acyltransferase C-terminal domain-containing protein</fullName>
    </recommendedName>
</protein>
<organism evidence="5">
    <name type="scientific">Arion vulgaris</name>
    <dbReference type="NCBI Taxonomy" id="1028688"/>
    <lineage>
        <taxon>Eukaryota</taxon>
        <taxon>Metazoa</taxon>
        <taxon>Spiralia</taxon>
        <taxon>Lophotrochozoa</taxon>
        <taxon>Mollusca</taxon>
        <taxon>Gastropoda</taxon>
        <taxon>Heterobranchia</taxon>
        <taxon>Euthyneura</taxon>
        <taxon>Panpulmonata</taxon>
        <taxon>Eupulmonata</taxon>
        <taxon>Stylommatophora</taxon>
        <taxon>Helicina</taxon>
        <taxon>Arionoidea</taxon>
        <taxon>Arionidae</taxon>
        <taxon>Arion</taxon>
    </lineage>
</organism>
<dbReference type="GO" id="GO:0016746">
    <property type="term" value="F:acyltransferase activity"/>
    <property type="evidence" value="ECO:0007669"/>
    <property type="project" value="UniProtKB-KW"/>
</dbReference>
<evidence type="ECO:0000256" key="1">
    <source>
        <dbReference type="ARBA" id="ARBA00008655"/>
    </source>
</evidence>
<feature type="domain" description="Acyltransferase C-terminal" evidence="4">
    <location>
        <begin position="4"/>
        <end position="56"/>
    </location>
</feature>
<dbReference type="Pfam" id="PF16076">
    <property type="entry name" value="Acyltransf_C"/>
    <property type="match status" value="1"/>
</dbReference>
<evidence type="ECO:0000256" key="3">
    <source>
        <dbReference type="ARBA" id="ARBA00023315"/>
    </source>
</evidence>
<name>A0A0B6XZ43_9EUPU</name>
<keyword evidence="2" id="KW-0808">Transferase</keyword>